<dbReference type="PANTHER" id="PTHR10827:SF85">
    <property type="entry name" value="CALCIUM-BINDING PROTEIN"/>
    <property type="match status" value="1"/>
</dbReference>
<gene>
    <name evidence="2" type="ORF">SAMN05216247_110252</name>
</gene>
<proteinExistence type="predicted"/>
<dbReference type="SUPFAM" id="SSF47473">
    <property type="entry name" value="EF-hand"/>
    <property type="match status" value="1"/>
</dbReference>
<evidence type="ECO:0000259" key="1">
    <source>
        <dbReference type="PROSITE" id="PS50222"/>
    </source>
</evidence>
<sequence length="155" mass="18043">MAITVEKLEIARRDFKRNDANHDGLLTADEYRQALKGYGVSDDTIDQALNELDPDQNGEITWFEFLVDYVNDVLGRKVAYLQMLENLDKTFKEYDTNKDGKASAIEITEALKNQNYSGYDIESAITHLTQHYDVDQDREITWNELFISLIRQFEH</sequence>
<dbReference type="SMART" id="SM00054">
    <property type="entry name" value="EFh"/>
    <property type="match status" value="3"/>
</dbReference>
<dbReference type="RefSeq" id="WP_068931500.1">
    <property type="nucleotide sequence ID" value="NZ_FNOX01000010.1"/>
</dbReference>
<dbReference type="PANTHER" id="PTHR10827">
    <property type="entry name" value="RETICULOCALBIN"/>
    <property type="match status" value="1"/>
</dbReference>
<dbReference type="Pfam" id="PF13499">
    <property type="entry name" value="EF-hand_7"/>
    <property type="match status" value="1"/>
</dbReference>
<feature type="domain" description="EF-hand" evidence="1">
    <location>
        <begin position="82"/>
        <end position="117"/>
    </location>
</feature>
<dbReference type="EMBL" id="FNOX01000010">
    <property type="protein sequence ID" value="SDZ45950.1"/>
    <property type="molecule type" value="Genomic_DNA"/>
</dbReference>
<dbReference type="AlphaFoldDB" id="A0A1H3T7B1"/>
<organism evidence="2 3">
    <name type="scientific">Pseudomonas salomonii</name>
    <dbReference type="NCBI Taxonomy" id="191391"/>
    <lineage>
        <taxon>Bacteria</taxon>
        <taxon>Pseudomonadati</taxon>
        <taxon>Pseudomonadota</taxon>
        <taxon>Gammaproteobacteria</taxon>
        <taxon>Pseudomonadales</taxon>
        <taxon>Pseudomonadaceae</taxon>
        <taxon>Pseudomonas</taxon>
    </lineage>
</organism>
<dbReference type="InterPro" id="IPR011992">
    <property type="entry name" value="EF-hand-dom_pair"/>
</dbReference>
<dbReference type="Proteomes" id="UP000182902">
    <property type="component" value="Unassembled WGS sequence"/>
</dbReference>
<reference evidence="2 3" key="1">
    <citation type="submission" date="2016-10" db="EMBL/GenBank/DDBJ databases">
        <authorList>
            <person name="de Groot N.N."/>
        </authorList>
    </citation>
    <scope>NUCLEOTIDE SEQUENCE [LARGE SCALE GENOMIC DNA]</scope>
    <source>
        <strain evidence="2 3">ICMP 14252</strain>
    </source>
</reference>
<protein>
    <submittedName>
        <fullName evidence="2">Ca2+-binding protein, EF-hand superfamily</fullName>
    </submittedName>
</protein>
<dbReference type="Gene3D" id="1.10.238.10">
    <property type="entry name" value="EF-hand"/>
    <property type="match status" value="2"/>
</dbReference>
<evidence type="ECO:0000313" key="2">
    <source>
        <dbReference type="EMBL" id="SDZ45950.1"/>
    </source>
</evidence>
<name>A0A1H3T7B1_9PSED</name>
<dbReference type="GO" id="GO:0005509">
    <property type="term" value="F:calcium ion binding"/>
    <property type="evidence" value="ECO:0007669"/>
    <property type="project" value="InterPro"/>
</dbReference>
<dbReference type="Pfam" id="PF13202">
    <property type="entry name" value="EF-hand_5"/>
    <property type="match status" value="1"/>
</dbReference>
<accession>A0A1H3T7B1</accession>
<feature type="domain" description="EF-hand" evidence="1">
    <location>
        <begin position="6"/>
        <end position="41"/>
    </location>
</feature>
<dbReference type="InterPro" id="IPR002048">
    <property type="entry name" value="EF_hand_dom"/>
</dbReference>
<evidence type="ECO:0000313" key="3">
    <source>
        <dbReference type="Proteomes" id="UP000182902"/>
    </source>
</evidence>
<dbReference type="PROSITE" id="PS50222">
    <property type="entry name" value="EF_HAND_2"/>
    <property type="match status" value="2"/>
</dbReference>
<dbReference type="PROSITE" id="PS00018">
    <property type="entry name" value="EF_HAND_1"/>
    <property type="match status" value="3"/>
</dbReference>
<dbReference type="InterPro" id="IPR018247">
    <property type="entry name" value="EF_Hand_1_Ca_BS"/>
</dbReference>